<keyword evidence="7 12" id="KW-0132">Cell division</keyword>
<evidence type="ECO:0000256" key="4">
    <source>
        <dbReference type="ARBA" id="ARBA00021907"/>
    </source>
</evidence>
<proteinExistence type="inferred from homology"/>
<keyword evidence="11 12" id="KW-0131">Cell cycle</keyword>
<dbReference type="InterPro" id="IPR004513">
    <property type="entry name" value="FtsX"/>
</dbReference>
<keyword evidence="17" id="KW-1185">Reference proteome</keyword>
<dbReference type="PANTHER" id="PTHR47755:SF1">
    <property type="entry name" value="CELL DIVISION PROTEIN FTSX"/>
    <property type="match status" value="1"/>
</dbReference>
<dbReference type="PANTHER" id="PTHR47755">
    <property type="entry name" value="CELL DIVISION PROTEIN FTSX"/>
    <property type="match status" value="1"/>
</dbReference>
<feature type="transmembrane region" description="Helical" evidence="13">
    <location>
        <begin position="41"/>
        <end position="61"/>
    </location>
</feature>
<comment type="caution">
    <text evidence="16">The sequence shown here is derived from an EMBL/GenBank/DDBJ whole genome shotgun (WGS) entry which is preliminary data.</text>
</comment>
<evidence type="ECO:0000313" key="16">
    <source>
        <dbReference type="EMBL" id="GGB07384.1"/>
    </source>
</evidence>
<dbReference type="Gene3D" id="3.30.70.3040">
    <property type="match status" value="1"/>
</dbReference>
<feature type="transmembrane region" description="Helical" evidence="13">
    <location>
        <begin position="191"/>
        <end position="211"/>
    </location>
</feature>
<comment type="similarity">
    <text evidence="2 12">Belongs to the ABC-4 integral membrane protein family. FtsX subfamily.</text>
</comment>
<evidence type="ECO:0000256" key="7">
    <source>
        <dbReference type="ARBA" id="ARBA00022618"/>
    </source>
</evidence>
<feature type="transmembrane region" description="Helical" evidence="13">
    <location>
        <begin position="290"/>
        <end position="309"/>
    </location>
</feature>
<evidence type="ECO:0000259" key="14">
    <source>
        <dbReference type="Pfam" id="PF02687"/>
    </source>
</evidence>
<accession>A0ABQ1I2A5</accession>
<feature type="transmembrane region" description="Helical" evidence="13">
    <location>
        <begin position="244"/>
        <end position="269"/>
    </location>
</feature>
<evidence type="ECO:0000259" key="15">
    <source>
        <dbReference type="Pfam" id="PF18075"/>
    </source>
</evidence>
<evidence type="ECO:0000256" key="9">
    <source>
        <dbReference type="ARBA" id="ARBA00022989"/>
    </source>
</evidence>
<dbReference type="Pfam" id="PF18075">
    <property type="entry name" value="FtsX_ECD"/>
    <property type="match status" value="1"/>
</dbReference>
<dbReference type="PIRSF" id="PIRSF003097">
    <property type="entry name" value="FtsX"/>
    <property type="match status" value="1"/>
</dbReference>
<keyword evidence="6 12" id="KW-0997">Cell inner membrane</keyword>
<dbReference type="GO" id="GO:0051301">
    <property type="term" value="P:cell division"/>
    <property type="evidence" value="ECO:0007669"/>
    <property type="project" value="UniProtKB-KW"/>
</dbReference>
<dbReference type="RefSeq" id="WP_055733016.1">
    <property type="nucleotide sequence ID" value="NZ_BMDY01000011.1"/>
</dbReference>
<reference evidence="17" key="1">
    <citation type="journal article" date="2019" name="Int. J. Syst. Evol. Microbiol.">
        <title>The Global Catalogue of Microorganisms (GCM) 10K type strain sequencing project: providing services to taxonomists for standard genome sequencing and annotation.</title>
        <authorList>
            <consortium name="The Broad Institute Genomics Platform"/>
            <consortium name="The Broad Institute Genome Sequencing Center for Infectious Disease"/>
            <person name="Wu L."/>
            <person name="Ma J."/>
        </authorList>
    </citation>
    <scope>NUCLEOTIDE SEQUENCE [LARGE SCALE GENOMIC DNA]</scope>
    <source>
        <strain evidence="17">CGMCC 1.10131</strain>
    </source>
</reference>
<evidence type="ECO:0000256" key="10">
    <source>
        <dbReference type="ARBA" id="ARBA00023136"/>
    </source>
</evidence>
<comment type="function">
    <text evidence="12">Part of the ABC transporter FtsEX involved in cellular division.</text>
</comment>
<evidence type="ECO:0000256" key="2">
    <source>
        <dbReference type="ARBA" id="ARBA00007379"/>
    </source>
</evidence>
<dbReference type="InterPro" id="IPR003838">
    <property type="entry name" value="ABC3_permease_C"/>
</dbReference>
<name>A0ABQ1I2A5_9ALTE</name>
<dbReference type="NCBIfam" id="TIGR00439">
    <property type="entry name" value="FtsX_Gneg"/>
    <property type="match status" value="1"/>
</dbReference>
<evidence type="ECO:0000256" key="5">
    <source>
        <dbReference type="ARBA" id="ARBA00022475"/>
    </source>
</evidence>
<evidence type="ECO:0000256" key="13">
    <source>
        <dbReference type="SAM" id="Phobius"/>
    </source>
</evidence>
<feature type="domain" description="ABC3 transporter permease C-terminal" evidence="14">
    <location>
        <begin position="194"/>
        <end position="311"/>
    </location>
</feature>
<dbReference type="Pfam" id="PF02687">
    <property type="entry name" value="FtsX"/>
    <property type="match status" value="1"/>
</dbReference>
<evidence type="ECO:0000256" key="12">
    <source>
        <dbReference type="PIRNR" id="PIRNR003097"/>
    </source>
</evidence>
<evidence type="ECO:0000256" key="1">
    <source>
        <dbReference type="ARBA" id="ARBA00004429"/>
    </source>
</evidence>
<organism evidence="16 17">
    <name type="scientific">Agarivorans gilvus</name>
    <dbReference type="NCBI Taxonomy" id="680279"/>
    <lineage>
        <taxon>Bacteria</taxon>
        <taxon>Pseudomonadati</taxon>
        <taxon>Pseudomonadota</taxon>
        <taxon>Gammaproteobacteria</taxon>
        <taxon>Alteromonadales</taxon>
        <taxon>Alteromonadaceae</taxon>
        <taxon>Agarivorans</taxon>
    </lineage>
</organism>
<keyword evidence="9 13" id="KW-1133">Transmembrane helix</keyword>
<keyword evidence="10 12" id="KW-0472">Membrane</keyword>
<dbReference type="EMBL" id="BMDY01000011">
    <property type="protein sequence ID" value="GGB07384.1"/>
    <property type="molecule type" value="Genomic_DNA"/>
</dbReference>
<evidence type="ECO:0000256" key="11">
    <source>
        <dbReference type="ARBA" id="ARBA00023306"/>
    </source>
</evidence>
<keyword evidence="8 13" id="KW-0812">Transmembrane</keyword>
<sequence>MVGAKPQVKVSFPVRFMMFWVRHLQQCIASLGELWRTPASSLLTIAVIGVCLALPSSFYLATKNIQQLTNYWKSDSQISLFLRQDISPQQRDALQQNIASMEQVASVELVTKQQGLEEFQQTSGFEDVLTLLPENPLPDVLLVQPSADFNSAGAAKILLESLQQHSLVDEGRLDIEWLERLDTMVSMFQQAAWLLILLLLSAVALIISNTLRLNILNRRNEIEVMKLVGATDAFIQRPFLYTGFWFGIVGGLMAWVLGNILLIWTEYALQQVGLLYQQDIYLSGLDFREFALLMLFATLLGLIASWFSVHRHIKEIEPS</sequence>
<dbReference type="Proteomes" id="UP000651977">
    <property type="component" value="Unassembled WGS sequence"/>
</dbReference>
<dbReference type="InterPro" id="IPR047590">
    <property type="entry name" value="FtsX_proteobact-type"/>
</dbReference>
<evidence type="ECO:0000256" key="8">
    <source>
        <dbReference type="ARBA" id="ARBA00022692"/>
    </source>
</evidence>
<evidence type="ECO:0000256" key="6">
    <source>
        <dbReference type="ARBA" id="ARBA00022519"/>
    </source>
</evidence>
<dbReference type="InterPro" id="IPR040690">
    <property type="entry name" value="FtsX_ECD"/>
</dbReference>
<gene>
    <name evidence="16" type="ORF">GCM10007414_20890</name>
</gene>
<feature type="domain" description="FtsX extracellular" evidence="15">
    <location>
        <begin position="77"/>
        <end position="167"/>
    </location>
</feature>
<evidence type="ECO:0000313" key="17">
    <source>
        <dbReference type="Proteomes" id="UP000651977"/>
    </source>
</evidence>
<evidence type="ECO:0000256" key="3">
    <source>
        <dbReference type="ARBA" id="ARBA00011160"/>
    </source>
</evidence>
<protein>
    <recommendedName>
        <fullName evidence="4 12">Cell division protein FtsX</fullName>
    </recommendedName>
</protein>
<comment type="subcellular location">
    <subcellularLocation>
        <location evidence="1">Cell inner membrane</location>
        <topology evidence="1">Multi-pass membrane protein</topology>
    </subcellularLocation>
</comment>
<comment type="subunit">
    <text evidence="3">Forms a membrane-associated complex with FtsE.</text>
</comment>
<keyword evidence="5 12" id="KW-1003">Cell membrane</keyword>